<evidence type="ECO:0000313" key="2">
    <source>
        <dbReference type="EMBL" id="KAK7754503.1"/>
    </source>
</evidence>
<keyword evidence="1" id="KW-1133">Transmembrane helix</keyword>
<gene>
    <name evidence="2" type="ORF">SLS62_003523</name>
</gene>
<accession>A0AAN9YPV7</accession>
<organism evidence="2 3">
    <name type="scientific">Diatrype stigma</name>
    <dbReference type="NCBI Taxonomy" id="117547"/>
    <lineage>
        <taxon>Eukaryota</taxon>
        <taxon>Fungi</taxon>
        <taxon>Dikarya</taxon>
        <taxon>Ascomycota</taxon>
        <taxon>Pezizomycotina</taxon>
        <taxon>Sordariomycetes</taxon>
        <taxon>Xylariomycetidae</taxon>
        <taxon>Xylariales</taxon>
        <taxon>Diatrypaceae</taxon>
        <taxon>Diatrype</taxon>
    </lineage>
</organism>
<protein>
    <submittedName>
        <fullName evidence="2">Uncharacterized protein</fullName>
    </submittedName>
</protein>
<comment type="caution">
    <text evidence="2">The sequence shown here is derived from an EMBL/GenBank/DDBJ whole genome shotgun (WGS) entry which is preliminary data.</text>
</comment>
<feature type="transmembrane region" description="Helical" evidence="1">
    <location>
        <begin position="164"/>
        <end position="187"/>
    </location>
</feature>
<keyword evidence="1" id="KW-0472">Membrane</keyword>
<proteinExistence type="predicted"/>
<evidence type="ECO:0000313" key="3">
    <source>
        <dbReference type="Proteomes" id="UP001320420"/>
    </source>
</evidence>
<name>A0AAN9YPV7_9PEZI</name>
<dbReference type="EMBL" id="JAKJXP020000020">
    <property type="protein sequence ID" value="KAK7754503.1"/>
    <property type="molecule type" value="Genomic_DNA"/>
</dbReference>
<feature type="transmembrane region" description="Helical" evidence="1">
    <location>
        <begin position="132"/>
        <end position="152"/>
    </location>
</feature>
<sequence>MRDRKSGGHSQRKTNSYEPLVYGKLDRPSTTATASSWPLRAFSAAILLSAILPLIALFLWASKIAQTPGALGTFAGAQIGGMLSQSQAKALDVACGALLGPLLMAALNYIWFSSARVSAVNERTRNNKERGVPLTSLVAVSSTSSGSFDLFNLYDLVRGRTWRLCFFAALTMLSAVARASLCNLIVYEAYLEDRDSTDVAVLRALSDNVVSQASAFTAMDPIATYKYTPDQQADISGQISTLLTGLYFRDASSHLDYSGAYVGVNATTGSMNSLPQSVVRLVDLPAYRLTVKCEPAVPSSLTVVQFGSLSTHITALWSVGEDIQLAPSSSESAGKGGTLLVAEYPGVPASIQSAYNEYYAFVGFAPNKSEAVLAYMTSFNLTQSKYIISSRYGDVHPSAFNMTSSGFRTKLIMTAWGVRCALYRQDGYANYSRSGSRDNQSQSWEVAATRFQGEKRRVPSFLGDWQLEYSAPGAVIPGLGPPLAATAGVPCEGLSCSSVRPLDFGTYAQNFLYASAAAEQIVYNVAAADPARDLPEYFYNASGGVEEVFYRITYVPLILLVGLLSLAGAATITGIMLIYTSSTLSTRSFRQVDVLRLVFDGVLGLWGDIPAMAKMKEQDNDALQEWAKQYFVSYTEEEEGGRRVVRLSNLDRTSG</sequence>
<evidence type="ECO:0000256" key="1">
    <source>
        <dbReference type="SAM" id="Phobius"/>
    </source>
</evidence>
<dbReference type="Proteomes" id="UP001320420">
    <property type="component" value="Unassembled WGS sequence"/>
</dbReference>
<keyword evidence="1" id="KW-0812">Transmembrane</keyword>
<feature type="transmembrane region" description="Helical" evidence="1">
    <location>
        <begin position="41"/>
        <end position="61"/>
    </location>
</feature>
<feature type="transmembrane region" description="Helical" evidence="1">
    <location>
        <begin position="90"/>
        <end position="112"/>
    </location>
</feature>
<feature type="transmembrane region" description="Helical" evidence="1">
    <location>
        <begin position="554"/>
        <end position="580"/>
    </location>
</feature>
<dbReference type="AlphaFoldDB" id="A0AAN9YPV7"/>
<reference evidence="2 3" key="1">
    <citation type="submission" date="2024-02" db="EMBL/GenBank/DDBJ databases">
        <title>De novo assembly and annotation of 12 fungi associated with fruit tree decline syndrome in Ontario, Canada.</title>
        <authorList>
            <person name="Sulman M."/>
            <person name="Ellouze W."/>
            <person name="Ilyukhin E."/>
        </authorList>
    </citation>
    <scope>NUCLEOTIDE SEQUENCE [LARGE SCALE GENOMIC DNA]</scope>
    <source>
        <strain evidence="2 3">M11/M66-122</strain>
    </source>
</reference>
<keyword evidence="3" id="KW-1185">Reference proteome</keyword>